<gene>
    <name evidence="4" type="ORF">WAE58_10585</name>
</gene>
<name>A0ABU8NN23_9SPHI</name>
<dbReference type="Gene3D" id="1.10.357.10">
    <property type="entry name" value="Tetracycline Repressor, domain 2"/>
    <property type="match status" value="1"/>
</dbReference>
<dbReference type="SUPFAM" id="SSF46689">
    <property type="entry name" value="Homeodomain-like"/>
    <property type="match status" value="1"/>
</dbReference>
<feature type="DNA-binding region" description="H-T-H motif" evidence="2">
    <location>
        <begin position="39"/>
        <end position="58"/>
    </location>
</feature>
<evidence type="ECO:0000256" key="1">
    <source>
        <dbReference type="ARBA" id="ARBA00023125"/>
    </source>
</evidence>
<evidence type="ECO:0000259" key="3">
    <source>
        <dbReference type="PROSITE" id="PS50977"/>
    </source>
</evidence>
<reference evidence="4 5" key="1">
    <citation type="submission" date="2024-03" db="EMBL/GenBank/DDBJ databases">
        <title>Sequence of Lycoming College Course Isolates.</title>
        <authorList>
            <person name="Plotts O."/>
            <person name="Newman J."/>
        </authorList>
    </citation>
    <scope>NUCLEOTIDE SEQUENCE [LARGE SCALE GENOMIC DNA]</scope>
    <source>
        <strain evidence="4 5">CJB-3</strain>
    </source>
</reference>
<dbReference type="PROSITE" id="PS50977">
    <property type="entry name" value="HTH_TETR_2"/>
    <property type="match status" value="1"/>
</dbReference>
<dbReference type="Proteomes" id="UP001378956">
    <property type="component" value="Unassembled WGS sequence"/>
</dbReference>
<organism evidence="4 5">
    <name type="scientific">Pedobacter panaciterrae</name>
    <dbReference type="NCBI Taxonomy" id="363849"/>
    <lineage>
        <taxon>Bacteria</taxon>
        <taxon>Pseudomonadati</taxon>
        <taxon>Bacteroidota</taxon>
        <taxon>Sphingobacteriia</taxon>
        <taxon>Sphingobacteriales</taxon>
        <taxon>Sphingobacteriaceae</taxon>
        <taxon>Pedobacter</taxon>
    </lineage>
</organism>
<dbReference type="InterPro" id="IPR009057">
    <property type="entry name" value="Homeodomain-like_sf"/>
</dbReference>
<feature type="domain" description="HTH tetR-type" evidence="3">
    <location>
        <begin position="16"/>
        <end position="76"/>
    </location>
</feature>
<proteinExistence type="predicted"/>
<keyword evidence="5" id="KW-1185">Reference proteome</keyword>
<dbReference type="EMBL" id="JBBEUB010000003">
    <property type="protein sequence ID" value="MEJ2902875.1"/>
    <property type="molecule type" value="Genomic_DNA"/>
</dbReference>
<evidence type="ECO:0000313" key="4">
    <source>
        <dbReference type="EMBL" id="MEJ2902875.1"/>
    </source>
</evidence>
<evidence type="ECO:0000256" key="2">
    <source>
        <dbReference type="PROSITE-ProRule" id="PRU00335"/>
    </source>
</evidence>
<sequence length="216" mass="24696">MEKPRKRIAGAIRDKERTMLKLIAAVGEIIKNEGYTALGVNNIAKKAEVNKKLIYRYFDNNVNNLIETYVKTKDYWISLSGDMERLMAESQIDGGRPMVKTILKTHLSFFYTEEEMQKIVIWETSEKSKLMKEVGLKREAFGEEVFKLLLPNFEKSGVDFRAIMALQVAGIIFMVLQSKASGNPFCGIDINNPNDMDRILKSLDQLTDLVYDKAKN</sequence>
<evidence type="ECO:0000313" key="5">
    <source>
        <dbReference type="Proteomes" id="UP001378956"/>
    </source>
</evidence>
<dbReference type="InterPro" id="IPR001647">
    <property type="entry name" value="HTH_TetR"/>
</dbReference>
<accession>A0ABU8NN23</accession>
<dbReference type="Pfam" id="PF00440">
    <property type="entry name" value="TetR_N"/>
    <property type="match status" value="1"/>
</dbReference>
<keyword evidence="1 2" id="KW-0238">DNA-binding</keyword>
<comment type="caution">
    <text evidence="4">The sequence shown here is derived from an EMBL/GenBank/DDBJ whole genome shotgun (WGS) entry which is preliminary data.</text>
</comment>
<dbReference type="RefSeq" id="WP_337716380.1">
    <property type="nucleotide sequence ID" value="NZ_JBBEUB010000003.1"/>
</dbReference>
<protein>
    <submittedName>
        <fullName evidence="4">TetR/AcrR family transcriptional regulator</fullName>
    </submittedName>
</protein>